<protein>
    <submittedName>
        <fullName evidence="1">Uncharacterized protein</fullName>
    </submittedName>
</protein>
<dbReference type="AlphaFoldDB" id="K3YBP4"/>
<dbReference type="STRING" id="4555.K3YBP4"/>
<dbReference type="SUPFAM" id="SSF56815">
    <property type="entry name" value="Sec1/munc18-like (SM) proteins"/>
    <property type="match status" value="1"/>
</dbReference>
<keyword evidence="2" id="KW-1185">Reference proteome</keyword>
<reference evidence="1" key="2">
    <citation type="submission" date="2018-08" db="UniProtKB">
        <authorList>
            <consortium name="EnsemblPlants"/>
        </authorList>
    </citation>
    <scope>IDENTIFICATION</scope>
    <source>
        <strain evidence="1">Yugu1</strain>
    </source>
</reference>
<dbReference type="InterPro" id="IPR043154">
    <property type="entry name" value="Sec-1-like_dom1"/>
</dbReference>
<proteinExistence type="predicted"/>
<sequence length="43" mass="4984">MLRSTRKSSNSTWKVLIMDKLTVKIMSFSCKMADITEERVSCK</sequence>
<accession>K3YBP4</accession>
<dbReference type="eggNOG" id="KOG1300">
    <property type="taxonomic scope" value="Eukaryota"/>
</dbReference>
<dbReference type="EMBL" id="AGNK02004141">
    <property type="status" value="NOT_ANNOTATED_CDS"/>
    <property type="molecule type" value="Genomic_DNA"/>
</dbReference>
<evidence type="ECO:0000313" key="1">
    <source>
        <dbReference type="EnsemblPlants" id="KQK96453"/>
    </source>
</evidence>
<dbReference type="InParanoid" id="K3YBP4"/>
<organism evidence="1 2">
    <name type="scientific">Setaria italica</name>
    <name type="common">Foxtail millet</name>
    <name type="synonym">Panicum italicum</name>
    <dbReference type="NCBI Taxonomy" id="4555"/>
    <lineage>
        <taxon>Eukaryota</taxon>
        <taxon>Viridiplantae</taxon>
        <taxon>Streptophyta</taxon>
        <taxon>Embryophyta</taxon>
        <taxon>Tracheophyta</taxon>
        <taxon>Spermatophyta</taxon>
        <taxon>Magnoliopsida</taxon>
        <taxon>Liliopsida</taxon>
        <taxon>Poales</taxon>
        <taxon>Poaceae</taxon>
        <taxon>PACMAD clade</taxon>
        <taxon>Panicoideae</taxon>
        <taxon>Panicodae</taxon>
        <taxon>Paniceae</taxon>
        <taxon>Cenchrinae</taxon>
        <taxon>Setaria</taxon>
    </lineage>
</organism>
<dbReference type="HOGENOM" id="CLU_3243129_0_0_1"/>
<reference evidence="2" key="1">
    <citation type="journal article" date="2012" name="Nat. Biotechnol.">
        <title>Reference genome sequence of the model plant Setaria.</title>
        <authorList>
            <person name="Bennetzen J.L."/>
            <person name="Schmutz J."/>
            <person name="Wang H."/>
            <person name="Percifield R."/>
            <person name="Hawkins J."/>
            <person name="Pontaroli A.C."/>
            <person name="Estep M."/>
            <person name="Feng L."/>
            <person name="Vaughn J.N."/>
            <person name="Grimwood J."/>
            <person name="Jenkins J."/>
            <person name="Barry K."/>
            <person name="Lindquist E."/>
            <person name="Hellsten U."/>
            <person name="Deshpande S."/>
            <person name="Wang X."/>
            <person name="Wu X."/>
            <person name="Mitros T."/>
            <person name="Triplett J."/>
            <person name="Yang X."/>
            <person name="Ye C.Y."/>
            <person name="Mauro-Herrera M."/>
            <person name="Wang L."/>
            <person name="Li P."/>
            <person name="Sharma M."/>
            <person name="Sharma R."/>
            <person name="Ronald P.C."/>
            <person name="Panaud O."/>
            <person name="Kellogg E.A."/>
            <person name="Brutnell T.P."/>
            <person name="Doust A.N."/>
            <person name="Tuskan G.A."/>
            <person name="Rokhsar D."/>
            <person name="Devos K.M."/>
        </authorList>
    </citation>
    <scope>NUCLEOTIDE SEQUENCE [LARGE SCALE GENOMIC DNA]</scope>
    <source>
        <strain evidence="2">cv. Yugu1</strain>
    </source>
</reference>
<name>K3YBP4_SETIT</name>
<dbReference type="Gene3D" id="3.40.50.2060">
    <property type="match status" value="1"/>
</dbReference>
<dbReference type="Gramene" id="KQK96453">
    <property type="protein sequence ID" value="KQK96453"/>
    <property type="gene ID" value="SETIT_011638mg"/>
</dbReference>
<dbReference type="InterPro" id="IPR036045">
    <property type="entry name" value="Sec1-like_sf"/>
</dbReference>
<dbReference type="Proteomes" id="UP000004995">
    <property type="component" value="Unassembled WGS sequence"/>
</dbReference>
<evidence type="ECO:0000313" key="2">
    <source>
        <dbReference type="Proteomes" id="UP000004995"/>
    </source>
</evidence>
<dbReference type="EnsemblPlants" id="KQK96453">
    <property type="protein sequence ID" value="KQK96453"/>
    <property type="gene ID" value="SETIT_011638mg"/>
</dbReference>